<dbReference type="InterPro" id="IPR050951">
    <property type="entry name" value="Retrovirus_Pol_polyprotein"/>
</dbReference>
<evidence type="ECO:0000313" key="3">
    <source>
        <dbReference type="EMBL" id="OMJ18335.1"/>
    </source>
</evidence>
<accession>A0A1R1XUR0</accession>
<name>A0A1R1XUR0_9FUNG</name>
<dbReference type="Proteomes" id="UP000187429">
    <property type="component" value="Unassembled WGS sequence"/>
</dbReference>
<dbReference type="GO" id="GO:0003824">
    <property type="term" value="F:catalytic activity"/>
    <property type="evidence" value="ECO:0007669"/>
    <property type="project" value="UniProtKB-KW"/>
</dbReference>
<protein>
    <submittedName>
        <fullName evidence="3">Retrovirus-related Pol polyprotein from transposon</fullName>
    </submittedName>
</protein>
<dbReference type="PANTHER" id="PTHR37984">
    <property type="entry name" value="PROTEIN CBG26694"/>
    <property type="match status" value="1"/>
</dbReference>
<dbReference type="SUPFAM" id="SSF56672">
    <property type="entry name" value="DNA/RNA polymerases"/>
    <property type="match status" value="1"/>
</dbReference>
<dbReference type="Pfam" id="PF17919">
    <property type="entry name" value="RT_RNaseH_2"/>
    <property type="match status" value="1"/>
</dbReference>
<evidence type="ECO:0000313" key="4">
    <source>
        <dbReference type="Proteomes" id="UP000187429"/>
    </source>
</evidence>
<organism evidence="3 4">
    <name type="scientific">Smittium culicis</name>
    <dbReference type="NCBI Taxonomy" id="133412"/>
    <lineage>
        <taxon>Eukaryota</taxon>
        <taxon>Fungi</taxon>
        <taxon>Fungi incertae sedis</taxon>
        <taxon>Zoopagomycota</taxon>
        <taxon>Kickxellomycotina</taxon>
        <taxon>Harpellomycetes</taxon>
        <taxon>Harpellales</taxon>
        <taxon>Legeriomycetaceae</taxon>
        <taxon>Smittium</taxon>
    </lineage>
</organism>
<dbReference type="InterPro" id="IPR043502">
    <property type="entry name" value="DNA/RNA_pol_sf"/>
</dbReference>
<comment type="caution">
    <text evidence="3">The sequence shown here is derived from an EMBL/GenBank/DDBJ whole genome shotgun (WGS) entry which is preliminary data.</text>
</comment>
<reference evidence="4" key="1">
    <citation type="submission" date="2017-01" db="EMBL/GenBank/DDBJ databases">
        <authorList>
            <person name="Wang Y."/>
            <person name="White M."/>
            <person name="Kvist S."/>
            <person name="Moncalvo J.-M."/>
        </authorList>
    </citation>
    <scope>NUCLEOTIDE SEQUENCE [LARGE SCALE GENOMIC DNA]</scope>
    <source>
        <strain evidence="4">ID-206-W2</strain>
    </source>
</reference>
<feature type="domain" description="Reverse transcriptase/retrotransposon-derived protein RNase H-like" evidence="2">
    <location>
        <begin position="50"/>
        <end position="122"/>
    </location>
</feature>
<gene>
    <name evidence="3" type="ORF">AYI69_g7070</name>
</gene>
<sequence length="123" mass="14430">MEIFVTENGVMPDPEKVSALTSYFRRFIPYLSDIIKPLQILTHKNSKFNWGEEEKKSFEVIKILTSPPLLKLPDEEHDFVLFTDASSYSIGAVLEQYDENKQLRPVAYHSRRLQKSERNYANY</sequence>
<dbReference type="InterPro" id="IPR043128">
    <property type="entry name" value="Rev_trsase/Diguanyl_cyclase"/>
</dbReference>
<dbReference type="EMBL" id="LSSM01003311">
    <property type="protein sequence ID" value="OMJ18335.1"/>
    <property type="molecule type" value="Genomic_DNA"/>
</dbReference>
<dbReference type="PANTHER" id="PTHR37984:SF5">
    <property type="entry name" value="PROTEIN NYNRIN-LIKE"/>
    <property type="match status" value="1"/>
</dbReference>
<dbReference type="Gene3D" id="3.30.70.270">
    <property type="match status" value="1"/>
</dbReference>
<proteinExistence type="predicted"/>
<dbReference type="OrthoDB" id="2446696at2759"/>
<dbReference type="AlphaFoldDB" id="A0A1R1XUR0"/>
<evidence type="ECO:0000259" key="2">
    <source>
        <dbReference type="Pfam" id="PF17919"/>
    </source>
</evidence>
<keyword evidence="4" id="KW-1185">Reference proteome</keyword>
<keyword evidence="1" id="KW-0511">Multifunctional enzyme</keyword>
<dbReference type="InterPro" id="IPR041577">
    <property type="entry name" value="RT_RNaseH_2"/>
</dbReference>
<evidence type="ECO:0000256" key="1">
    <source>
        <dbReference type="ARBA" id="ARBA00023268"/>
    </source>
</evidence>